<evidence type="ECO:0000313" key="10">
    <source>
        <dbReference type="Proteomes" id="UP001224775"/>
    </source>
</evidence>
<feature type="domain" description="Ubiquitin-like protease family profile" evidence="8">
    <location>
        <begin position="439"/>
        <end position="795"/>
    </location>
</feature>
<keyword evidence="3 9" id="KW-0645">Protease</keyword>
<evidence type="ECO:0000313" key="9">
    <source>
        <dbReference type="EMBL" id="KAK1740680.1"/>
    </source>
</evidence>
<dbReference type="EC" id="3.4.22.68" evidence="9"/>
<dbReference type="GO" id="GO:0005737">
    <property type="term" value="C:cytoplasm"/>
    <property type="evidence" value="ECO:0007669"/>
    <property type="project" value="TreeGrafter"/>
</dbReference>
<dbReference type="Pfam" id="PF02902">
    <property type="entry name" value="Peptidase_C48"/>
    <property type="match status" value="2"/>
</dbReference>
<keyword evidence="4" id="KW-0833">Ubl conjugation pathway</keyword>
<evidence type="ECO:0000259" key="8">
    <source>
        <dbReference type="PROSITE" id="PS50600"/>
    </source>
</evidence>
<sequence>MQHASTNYKLHVPAPYQQQSLSLSSSITSRDMEEKFTVQLSFQEGRKLGLVLIDGPPPLEQEIKSSNDDSQVHTTSSDGINGAVRSVASAISAAATTVVAAAQSVASPARAIRLNNKRKREMKVCISPNSIVFTFVAKLIETAKAHDIDETDFDKLMEWARTKSLINTEYFGTTYSSASFNEQSLLYALTGTIKPMDEVEKIQYRKTGLKKDTQNKPRQIGERRSRPYFRSDHFKTFFCCNANLIQDVVNILLNPENYPLYITLKRRPAIKRTDLINIADSSLEPPRKRQRTNSDTQQLQQQQQSNDGVICLLDSSDEEEEDNNVSETTEANSNGKNDKIDESFSMMSIEPQECTVPRDPPILQFEEDDFVLTPYGAGKILTSRVERRALVTNNDATIFKPIRIYSIDLHFGTCHLPATQIQSLTGTSFDKTIFTYQKVPLNEHDLLRLRSMTYLNDSIVNFYLKYVKCQVEAATASAGGAAKSEGGSWDDFDGEGIHIFPSYCYTRIQSSLNGNRNSKANRDRIWKDLKSWTKNVDIFKKRLLVFPINDSLHWTVCIVCNPGRLIRRYSKEVIEKKQNLELKQKQAVEERKRERRVRLEELDASSPLANQTGVAPLSLTPILDGAGCVQPESGHDVVVVDDKPETIQSIEQAKPTAQSTVVTDTPAARKCILLAKIEAAANKKQEVQWQCEYCGEAGPKYETFDLALEHESTCDENIDWCMIHFDSGKHFKLHKSTEVLGNIRKYLNAAAADYESTHPGVIFTTKNMPGFSAAVPQQDNAKDCGVYMLEMAERMMRNTPQIDNEFVKKKGASKNNFFGSNSFNKDVIVQKRDDIHQLIQRLPADKNKLGKICYNSMDNRTGEKDKDLIESNATNNATCVHRFNFEEVVPCTTEDRNDWRNGTHSYTNRGLMYELNHDGSGNPYSSVVDLRRDKIKNFLDVRNYPAVASLFPVQYEYLVSRGTAGLIDAIENVTGVSAQCEPSPPRDLPPKQLDANYIEWMNDHVDWRAEKMIGYYETNTNSS</sequence>
<evidence type="ECO:0000256" key="1">
    <source>
        <dbReference type="ARBA" id="ARBA00005234"/>
    </source>
</evidence>
<evidence type="ECO:0000256" key="3">
    <source>
        <dbReference type="ARBA" id="ARBA00022670"/>
    </source>
</evidence>
<evidence type="ECO:0000256" key="4">
    <source>
        <dbReference type="ARBA" id="ARBA00022786"/>
    </source>
</evidence>
<protein>
    <submittedName>
        <fullName evidence="9">Ubiquitin-like-specific protease</fullName>
        <ecNumber evidence="9">3.4.22.68</ecNumber>
    </submittedName>
</protein>
<comment type="similarity">
    <text evidence="1">Belongs to the peptidase C48 family.</text>
</comment>
<feature type="coiled-coil region" evidence="6">
    <location>
        <begin position="566"/>
        <end position="597"/>
    </location>
</feature>
<dbReference type="GO" id="GO:0070139">
    <property type="term" value="F:SUMO-specific endopeptidase activity"/>
    <property type="evidence" value="ECO:0007669"/>
    <property type="project" value="TreeGrafter"/>
</dbReference>
<evidence type="ECO:0000256" key="7">
    <source>
        <dbReference type="SAM" id="MobiDB-lite"/>
    </source>
</evidence>
<comment type="caution">
    <text evidence="9">The sequence shown here is derived from an EMBL/GenBank/DDBJ whole genome shotgun (WGS) entry which is preliminary data.</text>
</comment>
<organism evidence="9 10">
    <name type="scientific">Skeletonema marinoi</name>
    <dbReference type="NCBI Taxonomy" id="267567"/>
    <lineage>
        <taxon>Eukaryota</taxon>
        <taxon>Sar</taxon>
        <taxon>Stramenopiles</taxon>
        <taxon>Ochrophyta</taxon>
        <taxon>Bacillariophyta</taxon>
        <taxon>Coscinodiscophyceae</taxon>
        <taxon>Thalassiosirophycidae</taxon>
        <taxon>Thalassiosirales</taxon>
        <taxon>Skeletonemataceae</taxon>
        <taxon>Skeletonema</taxon>
        <taxon>Skeletonema marinoi-dohrnii complex</taxon>
    </lineage>
</organism>
<dbReference type="GO" id="GO:0006508">
    <property type="term" value="P:proteolysis"/>
    <property type="evidence" value="ECO:0007669"/>
    <property type="project" value="UniProtKB-KW"/>
</dbReference>
<feature type="region of interest" description="Disordered" evidence="7">
    <location>
        <begin position="277"/>
        <end position="340"/>
    </location>
</feature>
<dbReference type="InterPro" id="IPR038765">
    <property type="entry name" value="Papain-like_cys_pep_sf"/>
</dbReference>
<dbReference type="Gene3D" id="3.40.395.10">
    <property type="entry name" value="Adenoviral Proteinase, Chain A"/>
    <property type="match status" value="1"/>
</dbReference>
<accession>A0AAD8Y7W3</accession>
<dbReference type="PANTHER" id="PTHR46896">
    <property type="entry name" value="SENTRIN-SPECIFIC PROTEASE"/>
    <property type="match status" value="1"/>
</dbReference>
<dbReference type="SUPFAM" id="SSF54001">
    <property type="entry name" value="Cysteine proteinases"/>
    <property type="match status" value="1"/>
</dbReference>
<name>A0AAD8Y7W3_9STRA</name>
<dbReference type="PROSITE" id="PS50600">
    <property type="entry name" value="ULP_PROTEASE"/>
    <property type="match status" value="1"/>
</dbReference>
<keyword evidence="10" id="KW-1185">Reference proteome</keyword>
<evidence type="ECO:0000256" key="5">
    <source>
        <dbReference type="ARBA" id="ARBA00022801"/>
    </source>
</evidence>
<evidence type="ECO:0000256" key="6">
    <source>
        <dbReference type="SAM" id="Coils"/>
    </source>
</evidence>
<reference evidence="9" key="1">
    <citation type="submission" date="2023-06" db="EMBL/GenBank/DDBJ databases">
        <title>Survivors Of The Sea: Transcriptome response of Skeletonema marinoi to long-term dormancy.</title>
        <authorList>
            <person name="Pinder M.I.M."/>
            <person name="Kourtchenko O."/>
            <person name="Robertson E.K."/>
            <person name="Larsson T."/>
            <person name="Maumus F."/>
            <person name="Osuna-Cruz C.M."/>
            <person name="Vancaester E."/>
            <person name="Stenow R."/>
            <person name="Vandepoele K."/>
            <person name="Ploug H."/>
            <person name="Bruchert V."/>
            <person name="Godhe A."/>
            <person name="Topel M."/>
        </authorList>
    </citation>
    <scope>NUCLEOTIDE SEQUENCE</scope>
    <source>
        <strain evidence="9">R05AC</strain>
    </source>
</reference>
<dbReference type="AlphaFoldDB" id="A0AAD8Y7W3"/>
<dbReference type="PANTHER" id="PTHR46896:SF3">
    <property type="entry name" value="FI06413P-RELATED"/>
    <property type="match status" value="1"/>
</dbReference>
<dbReference type="EMBL" id="JATAAI010000015">
    <property type="protein sequence ID" value="KAK1740680.1"/>
    <property type="molecule type" value="Genomic_DNA"/>
</dbReference>
<gene>
    <name evidence="9" type="ORF">QTG54_008775</name>
</gene>
<dbReference type="GO" id="GO:0016926">
    <property type="term" value="P:protein desumoylation"/>
    <property type="evidence" value="ECO:0007669"/>
    <property type="project" value="TreeGrafter"/>
</dbReference>
<keyword evidence="2" id="KW-0597">Phosphoprotein</keyword>
<keyword evidence="5 9" id="KW-0378">Hydrolase</keyword>
<keyword evidence="6" id="KW-0175">Coiled coil</keyword>
<dbReference type="InterPro" id="IPR003653">
    <property type="entry name" value="Peptidase_C48_C"/>
</dbReference>
<feature type="compositionally biased region" description="Acidic residues" evidence="7">
    <location>
        <begin position="315"/>
        <end position="324"/>
    </location>
</feature>
<dbReference type="Gene3D" id="1.10.418.20">
    <property type="match status" value="1"/>
</dbReference>
<dbReference type="Proteomes" id="UP001224775">
    <property type="component" value="Unassembled WGS sequence"/>
</dbReference>
<dbReference type="InterPro" id="IPR051947">
    <property type="entry name" value="Sentrin-specific_protease"/>
</dbReference>
<proteinExistence type="inferred from homology"/>
<evidence type="ECO:0000256" key="2">
    <source>
        <dbReference type="ARBA" id="ARBA00022553"/>
    </source>
</evidence>
<dbReference type="GO" id="GO:0005634">
    <property type="term" value="C:nucleus"/>
    <property type="evidence" value="ECO:0007669"/>
    <property type="project" value="TreeGrafter"/>
</dbReference>